<evidence type="ECO:0000256" key="2">
    <source>
        <dbReference type="ARBA" id="ARBA00005386"/>
    </source>
</evidence>
<dbReference type="PANTHER" id="PTHR44835:SF1">
    <property type="entry name" value="PROTEIN O-GLCNAC TRANSFERASE"/>
    <property type="match status" value="1"/>
</dbReference>
<dbReference type="GO" id="GO:0097363">
    <property type="term" value="F:protein O-acetylglucosaminyltransferase activity"/>
    <property type="evidence" value="ECO:0007669"/>
    <property type="project" value="UniProtKB-EC"/>
</dbReference>
<keyword evidence="6" id="KW-0677">Repeat</keyword>
<accession>A0A643FMD7</accession>
<dbReference type="AlphaFoldDB" id="A0A643FMD7"/>
<dbReference type="GeneID" id="98405776"/>
<dbReference type="InterPro" id="IPR011990">
    <property type="entry name" value="TPR-like_helical_dom_sf"/>
</dbReference>
<dbReference type="SUPFAM" id="SSF53756">
    <property type="entry name" value="UDP-Glycosyltransferase/glycogen phosphorylase"/>
    <property type="match status" value="1"/>
</dbReference>
<gene>
    <name evidence="9" type="ORF">F7R26_032960</name>
</gene>
<evidence type="ECO:0000259" key="8">
    <source>
        <dbReference type="Pfam" id="PF13844"/>
    </source>
</evidence>
<dbReference type="Gene3D" id="3.40.50.2000">
    <property type="entry name" value="Glycogen Phosphorylase B"/>
    <property type="match status" value="1"/>
</dbReference>
<evidence type="ECO:0000256" key="6">
    <source>
        <dbReference type="ARBA" id="ARBA00022737"/>
    </source>
</evidence>
<dbReference type="Gene3D" id="3.40.50.11380">
    <property type="match status" value="1"/>
</dbReference>
<comment type="pathway">
    <text evidence="1">Protein modification; protein glycosylation.</text>
</comment>
<name>A0A643FMD7_9BURK</name>
<protein>
    <recommendedName>
        <fullName evidence="3">protein O-GlcNAc transferase</fullName>
        <ecNumber evidence="3">2.4.1.255</ecNumber>
    </recommendedName>
</protein>
<evidence type="ECO:0000256" key="7">
    <source>
        <dbReference type="ARBA" id="ARBA00022803"/>
    </source>
</evidence>
<dbReference type="InterPro" id="IPR019734">
    <property type="entry name" value="TPR_rpt"/>
</dbReference>
<evidence type="ECO:0000313" key="9">
    <source>
        <dbReference type="EMBL" id="QOT79519.1"/>
    </source>
</evidence>
<sequence length="747" mass="82655">MKPIQIAPKLPRQIDKARTLYQAGQYRAALREAEKAEQILGKRADASYWQMAARLALEDTKKAGEILRDGLQHFPDDIELMSLGGFVLLRNGEHQQAKRLLQRCVDIDPGSLSAWVHFTALLLELREPAAAKEAALKALAINPDEATAVCNYAIALKETGEMGEVMAPLRKAVKLAPRNLAIRANLLFAMLFAQETTALDLLREAKAYEALLLAGPRFPRDDNAPKRTSGPIRLGLISNDLMRHACSYFVLPLIANLDRARVEVVAFSLHPLSDHVTEKIRLHANQFIELAGKSTADIVEIVRNEQLDVLIDLGGHTGTSPLPYMVHGLAPVQMTWLGYPGSTGLKSIQYRISDWTCDPEGFEPHYAETLLRAPGVFCTYAPLIHSPLKAYGPTYRVRETPALRTGTITFGSCNNLGKVTDQTVALWRTVLERCPNSQLLIEARDIDSEAVRAPLLTRLTQAGIDPDRVVCVPRQAANQYLTYHDIDIVLDTVPLTGGTTTCDALWMGVPVVTLAGSAFHSRMSASFLHALGLDGLSCRNEEEYVDVAVQLAADIGQLNDLRLSLRQRFEQGPLADGAAFARWLEDQLTEAVRPHRQVDSTPGSHDGVYFSDTWHTMAEIVIAIAGLLEAGRYVELRALLETFCAKWPRHWIVPYALAEIEHRNGQHEAAVDYLMESVGLRPYHLPLYRLLSARLDEYQYDKGMLGEFMLQQLGVPLALVEQQGAPTVLEVLGINVGQPVRAEPAHA</sequence>
<reference evidence="9 10" key="1">
    <citation type="submission" date="2020-10" db="EMBL/GenBank/DDBJ databases">
        <title>Complete genome sequence of Cupriavidus basilensis CCUG 49340T.</title>
        <authorList>
            <person name="Salva-Serra F."/>
            <person name="Donoso R.A."/>
            <person name="Cho K.H."/>
            <person name="Yoo J.A."/>
            <person name="Lee K."/>
            <person name="Yoon S.-H."/>
            <person name="Perez-Pantoja D."/>
            <person name="Moore E.R.B."/>
        </authorList>
    </citation>
    <scope>NUCLEOTIDE SEQUENCE [LARGE SCALE GENOMIC DNA]</scope>
    <source>
        <strain evidence="10">CCUG 49340</strain>
    </source>
</reference>
<evidence type="ECO:0000256" key="3">
    <source>
        <dbReference type="ARBA" id="ARBA00011970"/>
    </source>
</evidence>
<dbReference type="Pfam" id="PF13844">
    <property type="entry name" value="Glyco_transf_41"/>
    <property type="match status" value="2"/>
</dbReference>
<evidence type="ECO:0000256" key="5">
    <source>
        <dbReference type="ARBA" id="ARBA00022679"/>
    </source>
</evidence>
<dbReference type="EMBL" id="CP062804">
    <property type="protein sequence ID" value="QOT79519.1"/>
    <property type="molecule type" value="Genomic_DNA"/>
</dbReference>
<evidence type="ECO:0000256" key="1">
    <source>
        <dbReference type="ARBA" id="ARBA00004922"/>
    </source>
</evidence>
<proteinExistence type="inferred from homology"/>
<organism evidence="9 10">
    <name type="scientific">Cupriavidus basilensis</name>
    <dbReference type="NCBI Taxonomy" id="68895"/>
    <lineage>
        <taxon>Bacteria</taxon>
        <taxon>Pseudomonadati</taxon>
        <taxon>Pseudomonadota</taxon>
        <taxon>Betaproteobacteria</taxon>
        <taxon>Burkholderiales</taxon>
        <taxon>Burkholderiaceae</taxon>
        <taxon>Cupriavidus</taxon>
    </lineage>
</organism>
<dbReference type="InterPro" id="IPR051939">
    <property type="entry name" value="Glycosyltr_41/O-GlcNAc_trsf"/>
</dbReference>
<evidence type="ECO:0000256" key="4">
    <source>
        <dbReference type="ARBA" id="ARBA00022676"/>
    </source>
</evidence>
<dbReference type="InterPro" id="IPR029489">
    <property type="entry name" value="OGT/SEC/SPY_C"/>
</dbReference>
<dbReference type="PANTHER" id="PTHR44835">
    <property type="entry name" value="UDP-N-ACETYLGLUCOSAMINE--PEPTIDE N-ACETYLGLUCOSAMINYLTRANSFERASE SPINDLY-RELATED"/>
    <property type="match status" value="1"/>
</dbReference>
<dbReference type="Proteomes" id="UP000397656">
    <property type="component" value="Chromosome 2"/>
</dbReference>
<keyword evidence="5" id="KW-0808">Transferase</keyword>
<dbReference type="SMART" id="SM00028">
    <property type="entry name" value="TPR"/>
    <property type="match status" value="4"/>
</dbReference>
<dbReference type="SUPFAM" id="SSF48452">
    <property type="entry name" value="TPR-like"/>
    <property type="match status" value="1"/>
</dbReference>
<keyword evidence="4" id="KW-0328">Glycosyltransferase</keyword>
<dbReference type="EC" id="2.4.1.255" evidence="3"/>
<dbReference type="Pfam" id="PF14559">
    <property type="entry name" value="TPR_19"/>
    <property type="match status" value="1"/>
</dbReference>
<evidence type="ECO:0000313" key="10">
    <source>
        <dbReference type="Proteomes" id="UP000397656"/>
    </source>
</evidence>
<feature type="domain" description="O-GlcNAc transferase C-terminal" evidence="8">
    <location>
        <begin position="227"/>
        <end position="373"/>
    </location>
</feature>
<keyword evidence="7" id="KW-0802">TPR repeat</keyword>
<comment type="similarity">
    <text evidence="2">Belongs to the glycosyltransferase 41 family. O-GlcNAc transferase subfamily.</text>
</comment>
<dbReference type="RefSeq" id="WP_150992983.1">
    <property type="nucleotide sequence ID" value="NZ_CP062804.1"/>
</dbReference>
<dbReference type="Pfam" id="PF13181">
    <property type="entry name" value="TPR_8"/>
    <property type="match status" value="1"/>
</dbReference>
<feature type="domain" description="O-GlcNAc transferase C-terminal" evidence="8">
    <location>
        <begin position="399"/>
        <end position="580"/>
    </location>
</feature>
<dbReference type="Gene3D" id="1.25.40.10">
    <property type="entry name" value="Tetratricopeptide repeat domain"/>
    <property type="match status" value="1"/>
</dbReference>